<proteinExistence type="predicted"/>
<name>A0ABV4B1X9_9BURK</name>
<feature type="transmembrane region" description="Helical" evidence="1">
    <location>
        <begin position="20"/>
        <end position="40"/>
    </location>
</feature>
<feature type="transmembrane region" description="Helical" evidence="1">
    <location>
        <begin position="90"/>
        <end position="113"/>
    </location>
</feature>
<evidence type="ECO:0000313" key="2">
    <source>
        <dbReference type="EMBL" id="MEY2251480.1"/>
    </source>
</evidence>
<accession>A0ABV4B1X9</accession>
<keyword evidence="1" id="KW-0472">Membrane</keyword>
<keyword evidence="3" id="KW-1185">Reference proteome</keyword>
<dbReference type="RefSeq" id="WP_339559799.1">
    <property type="nucleotide sequence ID" value="NZ_JBGBDC010000004.1"/>
</dbReference>
<keyword evidence="1" id="KW-1133">Transmembrane helix</keyword>
<gene>
    <name evidence="2" type="ORF">AB7A72_10730</name>
</gene>
<feature type="transmembrane region" description="Helical" evidence="1">
    <location>
        <begin position="134"/>
        <end position="157"/>
    </location>
</feature>
<protein>
    <submittedName>
        <fullName evidence="2">Uncharacterized protein</fullName>
    </submittedName>
</protein>
<reference evidence="2 3" key="1">
    <citation type="journal article" date="2016" name="Int. J. Syst. Evol. Microbiol.">
        <title>Description of Comamonas sediminis sp. nov., isolated from lagoon sediments.</title>
        <authorList>
            <person name="Subhash Y."/>
            <person name="Bang J.J."/>
            <person name="You T.H."/>
            <person name="Lee S.S."/>
        </authorList>
    </citation>
    <scope>NUCLEOTIDE SEQUENCE [LARGE SCALE GENOMIC DNA]</scope>
    <source>
        <strain evidence="2 3">JCM 31169</strain>
    </source>
</reference>
<organism evidence="2 3">
    <name type="scientific">Comamonas sediminis</name>
    <dbReference type="NCBI Taxonomy" id="1783360"/>
    <lineage>
        <taxon>Bacteria</taxon>
        <taxon>Pseudomonadati</taxon>
        <taxon>Pseudomonadota</taxon>
        <taxon>Betaproteobacteria</taxon>
        <taxon>Burkholderiales</taxon>
        <taxon>Comamonadaceae</taxon>
        <taxon>Comamonas</taxon>
    </lineage>
</organism>
<comment type="caution">
    <text evidence="2">The sequence shown here is derived from an EMBL/GenBank/DDBJ whole genome shotgun (WGS) entry which is preliminary data.</text>
</comment>
<dbReference type="EMBL" id="JBGBDC010000004">
    <property type="protein sequence ID" value="MEY2251480.1"/>
    <property type="molecule type" value="Genomic_DNA"/>
</dbReference>
<dbReference type="Proteomes" id="UP001562178">
    <property type="component" value="Unassembled WGS sequence"/>
</dbReference>
<evidence type="ECO:0000256" key="1">
    <source>
        <dbReference type="SAM" id="Phobius"/>
    </source>
</evidence>
<keyword evidence="1" id="KW-0812">Transmembrane</keyword>
<sequence length="245" mass="26966">MSEIEENTPPRKRTALNWPTTLSLLTALVATGTVTLHLIGDVRHRHYLKYWNVDAGLFPKSADWILINGYYGVVDRFASILASIVGNLHWLAVATVILGVYFFVLLSPTMGALGKAPDWLLRQPEWRRRLIRQMMLTAIVISVVPCALFVLTAFMVVPAALGEAAGKAAAESQAVEYLKGCQASRIPCVEVQREGKVIGTGFVLDSSPSHLAIFDAQIQRGRILALEKIEVLSTRMPTLTQGITR</sequence>
<evidence type="ECO:0000313" key="3">
    <source>
        <dbReference type="Proteomes" id="UP001562178"/>
    </source>
</evidence>